<dbReference type="GO" id="GO:0005524">
    <property type="term" value="F:ATP binding"/>
    <property type="evidence" value="ECO:0007669"/>
    <property type="project" value="InterPro"/>
</dbReference>
<dbReference type="AlphaFoldDB" id="A0A370FMR7"/>
<sequence length="651" mass="69262">MILPGADASHDSTPAAPALRSPWAGRSTLPGWWRLQAWRRQAMLAALLQAARAAEPPLQLLDDEALAARARQARHALRAAVARAGEAATGTTVAAWGAAAAAAAELASRSLGQRPTPAQLQAALAVAQGRLVEAGPCSGKSLAIALAAVLGAWAGRRCHLVCGNELLAARHAAAFGPLYLRCGVSCAVLPPQAPAEAAPQAYGAQVLLVTARRLLADRLRDPALWPRATPCWALVDDADRVLIDDAVHPHVASEPGHNPLLLEAIACAQGLAAEFRAGEHYHDRGRLLRFTPAGQALLAELEDRLPPFWRAPRRRDELLMQALVVRDRLVRGRHYEVQPGPAGGARIVLGGELPLAQLVPERSLHTGLLQALEAREGLPLSHPPATRGRLSHQELFGGYRLLGGIASSLRGLESELWRIYGAVVLRQPRTAPPLALRHALAAADDEVRARQAAEAVAEAVRHGAAVLVGLRRMESFRLLVPALRAHGLAPAVLGAAAPGPDDGLLRPGEVVLVPEPLLAGLDVRTVPVTTPLHLLLPEPLDSDRTEALFHARGQRLPAARRSLRLWSAPAGAPLAATVARLQSALPARLADPLALALLRTGLRLQRAGAARQARRQRRQLFLHEQQLALQLSFAARGEAPVLRGELHAPLP</sequence>
<dbReference type="GO" id="GO:0017038">
    <property type="term" value="P:protein import"/>
    <property type="evidence" value="ECO:0007669"/>
    <property type="project" value="InterPro"/>
</dbReference>
<name>A0A370FMR7_9BURK</name>
<dbReference type="InterPro" id="IPR014018">
    <property type="entry name" value="SecA_motor_DEAD"/>
</dbReference>
<evidence type="ECO:0000313" key="7">
    <source>
        <dbReference type="Proteomes" id="UP000255265"/>
    </source>
</evidence>
<keyword evidence="1" id="KW-0472">Membrane</keyword>
<keyword evidence="2" id="KW-0653">Protein transport</keyword>
<accession>A0A370FMR7</accession>
<dbReference type="PANTHER" id="PTHR30612">
    <property type="entry name" value="SECA INNER MEMBRANE COMPONENT OF SEC PROTEIN SECRETION SYSTEM"/>
    <property type="match status" value="1"/>
</dbReference>
<keyword evidence="1" id="KW-1003">Cell membrane</keyword>
<dbReference type="GO" id="GO:0006605">
    <property type="term" value="P:protein targeting"/>
    <property type="evidence" value="ECO:0007669"/>
    <property type="project" value="InterPro"/>
</dbReference>
<evidence type="ECO:0000256" key="4">
    <source>
        <dbReference type="SAM" id="MobiDB-lite"/>
    </source>
</evidence>
<dbReference type="Gene3D" id="3.40.50.300">
    <property type="entry name" value="P-loop containing nucleotide triphosphate hydrolases"/>
    <property type="match status" value="1"/>
</dbReference>
<dbReference type="EMBL" id="QQAV01000001">
    <property type="protein sequence ID" value="RDI28533.1"/>
    <property type="molecule type" value="Genomic_DNA"/>
</dbReference>
<dbReference type="PANTHER" id="PTHR30612:SF0">
    <property type="entry name" value="CHLOROPLAST PROTEIN-TRANSPORTING ATPASE"/>
    <property type="match status" value="1"/>
</dbReference>
<dbReference type="SUPFAM" id="SSF52540">
    <property type="entry name" value="P-loop containing nucleoside triphosphate hydrolases"/>
    <property type="match status" value="1"/>
</dbReference>
<evidence type="ECO:0000256" key="2">
    <source>
        <dbReference type="ARBA" id="ARBA00022927"/>
    </source>
</evidence>
<dbReference type="PROSITE" id="PS51196">
    <property type="entry name" value="SECA_MOTOR_DEAD"/>
    <property type="match status" value="1"/>
</dbReference>
<proteinExistence type="predicted"/>
<dbReference type="GO" id="GO:0006886">
    <property type="term" value="P:intracellular protein transport"/>
    <property type="evidence" value="ECO:0007669"/>
    <property type="project" value="InterPro"/>
</dbReference>
<dbReference type="InterPro" id="IPR000185">
    <property type="entry name" value="SecA"/>
</dbReference>
<keyword evidence="2" id="KW-0813">Transport</keyword>
<gene>
    <name evidence="6" type="ORF">DFR41_101288</name>
</gene>
<keyword evidence="7" id="KW-1185">Reference proteome</keyword>
<dbReference type="Gene3D" id="3.90.1440.10">
    <property type="entry name" value="SecA, preprotein cross-linking domain"/>
    <property type="match status" value="1"/>
</dbReference>
<dbReference type="InterPro" id="IPR027417">
    <property type="entry name" value="P-loop_NTPase"/>
</dbReference>
<evidence type="ECO:0000256" key="3">
    <source>
        <dbReference type="ARBA" id="ARBA00023010"/>
    </source>
</evidence>
<evidence type="ECO:0000256" key="1">
    <source>
        <dbReference type="ARBA" id="ARBA00022475"/>
    </source>
</evidence>
<protein>
    <submittedName>
        <fullName evidence="6">SecA-like ATPase subunit of protein translocation complex</fullName>
    </submittedName>
</protein>
<feature type="region of interest" description="Disordered" evidence="4">
    <location>
        <begin position="1"/>
        <end position="21"/>
    </location>
</feature>
<organism evidence="6 7">
    <name type="scientific">Pseudacidovorax intermedius</name>
    <dbReference type="NCBI Taxonomy" id="433924"/>
    <lineage>
        <taxon>Bacteria</taxon>
        <taxon>Pseudomonadati</taxon>
        <taxon>Pseudomonadota</taxon>
        <taxon>Betaproteobacteria</taxon>
        <taxon>Burkholderiales</taxon>
        <taxon>Comamonadaceae</taxon>
        <taxon>Pseudacidovorax</taxon>
    </lineage>
</organism>
<dbReference type="PRINTS" id="PR00906">
    <property type="entry name" value="SECA"/>
</dbReference>
<evidence type="ECO:0000259" key="5">
    <source>
        <dbReference type="PROSITE" id="PS51196"/>
    </source>
</evidence>
<evidence type="ECO:0000313" key="6">
    <source>
        <dbReference type="EMBL" id="RDI28533.1"/>
    </source>
</evidence>
<dbReference type="InterPro" id="IPR011115">
    <property type="entry name" value="SecA_DEAD"/>
</dbReference>
<keyword evidence="3" id="KW-0811">Translocation</keyword>
<reference evidence="6 7" key="1">
    <citation type="submission" date="2018-07" db="EMBL/GenBank/DDBJ databases">
        <title>Genomic Encyclopedia of Type Strains, Phase IV (KMG-IV): sequencing the most valuable type-strain genomes for metagenomic binning, comparative biology and taxonomic classification.</title>
        <authorList>
            <person name="Goeker M."/>
        </authorList>
    </citation>
    <scope>NUCLEOTIDE SEQUENCE [LARGE SCALE GENOMIC DNA]</scope>
    <source>
        <strain evidence="6 7">DSM 21352</strain>
    </source>
</reference>
<comment type="caution">
    <text evidence="6">The sequence shown here is derived from an EMBL/GenBank/DDBJ whole genome shotgun (WGS) entry which is preliminary data.</text>
</comment>
<dbReference type="Pfam" id="PF07517">
    <property type="entry name" value="SecA_DEAD"/>
    <property type="match status" value="1"/>
</dbReference>
<feature type="domain" description="SecA family profile" evidence="5">
    <location>
        <begin position="26"/>
        <end position="651"/>
    </location>
</feature>
<dbReference type="RefSeq" id="WP_170159299.1">
    <property type="nucleotide sequence ID" value="NZ_QQAV01000001.1"/>
</dbReference>
<dbReference type="GO" id="GO:0016020">
    <property type="term" value="C:membrane"/>
    <property type="evidence" value="ECO:0007669"/>
    <property type="project" value="InterPro"/>
</dbReference>
<dbReference type="SMART" id="SM00957">
    <property type="entry name" value="SecA_DEAD"/>
    <property type="match status" value="1"/>
</dbReference>
<dbReference type="Proteomes" id="UP000255265">
    <property type="component" value="Unassembled WGS sequence"/>
</dbReference>